<protein>
    <recommendedName>
        <fullName evidence="2">DUF1587 domain-containing protein</fullName>
    </recommendedName>
</protein>
<evidence type="ECO:0000313" key="4">
    <source>
        <dbReference type="Proteomes" id="UP000075515"/>
    </source>
</evidence>
<keyword evidence="1" id="KW-0732">Signal</keyword>
<reference evidence="3 4" key="1">
    <citation type="submission" date="2014-02" db="EMBL/GenBank/DDBJ databases">
        <title>The small core and large imbalanced accessory genome model reveals a collaborative survival strategy of Sorangium cellulosum strains in nature.</title>
        <authorList>
            <person name="Han K."/>
            <person name="Peng R."/>
            <person name="Blom J."/>
            <person name="Li Y.-Z."/>
        </authorList>
    </citation>
    <scope>NUCLEOTIDE SEQUENCE [LARGE SCALE GENOMIC DNA]</scope>
    <source>
        <strain evidence="3 4">So0149</strain>
    </source>
</reference>
<gene>
    <name evidence="3" type="ORF">BE18_35975</name>
</gene>
<dbReference type="InterPro" id="IPR013036">
    <property type="entry name" value="DUF1587"/>
</dbReference>
<organism evidence="3 4">
    <name type="scientific">Sorangium cellulosum</name>
    <name type="common">Polyangium cellulosum</name>
    <dbReference type="NCBI Taxonomy" id="56"/>
    <lineage>
        <taxon>Bacteria</taxon>
        <taxon>Pseudomonadati</taxon>
        <taxon>Myxococcota</taxon>
        <taxon>Polyangia</taxon>
        <taxon>Polyangiales</taxon>
        <taxon>Polyangiaceae</taxon>
        <taxon>Sorangium</taxon>
    </lineage>
</organism>
<name>A0A150SRS1_SORCE</name>
<accession>A0A150SRS1</accession>
<evidence type="ECO:0000313" key="3">
    <source>
        <dbReference type="EMBL" id="KYF95194.1"/>
    </source>
</evidence>
<proteinExistence type="predicted"/>
<comment type="caution">
    <text evidence="3">The sequence shown here is derived from an EMBL/GenBank/DDBJ whole genome shotgun (WGS) entry which is preliminary data.</text>
</comment>
<sequence length="95" mass="9899">MMTSPSFSITGRPRWRRALGAGLCAAALLLAGCTGSLGDPDQGDGASPGGAAAAQVAERSMFPRLSHAQWENTVRDLLRLDDRPGLSASFTTDPL</sequence>
<dbReference type="Proteomes" id="UP000075515">
    <property type="component" value="Unassembled WGS sequence"/>
</dbReference>
<feature type="signal peptide" evidence="1">
    <location>
        <begin position="1"/>
        <end position="38"/>
    </location>
</feature>
<evidence type="ECO:0000256" key="1">
    <source>
        <dbReference type="SAM" id="SignalP"/>
    </source>
</evidence>
<evidence type="ECO:0000259" key="2">
    <source>
        <dbReference type="Pfam" id="PF07626"/>
    </source>
</evidence>
<dbReference type="EMBL" id="JEMC01001670">
    <property type="protein sequence ID" value="KYF95194.1"/>
    <property type="molecule type" value="Genomic_DNA"/>
</dbReference>
<feature type="non-terminal residue" evidence="3">
    <location>
        <position position="95"/>
    </location>
</feature>
<feature type="domain" description="DUF1587" evidence="2">
    <location>
        <begin position="64"/>
        <end position="94"/>
    </location>
</feature>
<dbReference type="AlphaFoldDB" id="A0A150SRS1"/>
<feature type="chain" id="PRO_5007569135" description="DUF1587 domain-containing protein" evidence="1">
    <location>
        <begin position="39"/>
        <end position="95"/>
    </location>
</feature>
<dbReference type="Pfam" id="PF07626">
    <property type="entry name" value="PSD3"/>
    <property type="match status" value="1"/>
</dbReference>